<evidence type="ECO:0000256" key="6">
    <source>
        <dbReference type="ARBA" id="ARBA00034754"/>
    </source>
</evidence>
<evidence type="ECO:0000313" key="9">
    <source>
        <dbReference type="Proteomes" id="UP000218366"/>
    </source>
</evidence>
<dbReference type="SUPFAM" id="SSF52540">
    <property type="entry name" value="P-loop containing nucleoside triphosphate hydrolases"/>
    <property type="match status" value="1"/>
</dbReference>
<organism evidence="8 9">
    <name type="scientific">Sphingomonas spermidinifaciens</name>
    <dbReference type="NCBI Taxonomy" id="1141889"/>
    <lineage>
        <taxon>Bacteria</taxon>
        <taxon>Pseudomonadati</taxon>
        <taxon>Pseudomonadota</taxon>
        <taxon>Alphaproteobacteria</taxon>
        <taxon>Sphingomonadales</taxon>
        <taxon>Sphingomonadaceae</taxon>
        <taxon>Sphingomonas</taxon>
    </lineage>
</organism>
<keyword evidence="9" id="KW-1185">Reference proteome</keyword>
<dbReference type="InterPro" id="IPR027417">
    <property type="entry name" value="P-loop_NTPase"/>
</dbReference>
<dbReference type="GO" id="GO:0003887">
    <property type="term" value="F:DNA-directed DNA polymerase activity"/>
    <property type="evidence" value="ECO:0007669"/>
    <property type="project" value="UniProtKB-KW"/>
</dbReference>
<name>A0A2A4B914_9SPHN</name>
<evidence type="ECO:0000256" key="4">
    <source>
        <dbReference type="ARBA" id="ARBA00022705"/>
    </source>
</evidence>
<dbReference type="InterPro" id="IPR008921">
    <property type="entry name" value="DNA_pol3_clamp-load_cplx_C"/>
</dbReference>
<evidence type="ECO:0000256" key="7">
    <source>
        <dbReference type="ARBA" id="ARBA00049244"/>
    </source>
</evidence>
<dbReference type="Gene3D" id="1.20.272.10">
    <property type="match status" value="1"/>
</dbReference>
<comment type="similarity">
    <text evidence="6">Belongs to the DNA polymerase HolA subunit family.</text>
</comment>
<keyword evidence="3" id="KW-0548">Nucleotidyltransferase</keyword>
<sequence>MNLKPAQMRARLEKPDEGTRLYLLYGPDESGTGELAAVLQRALGEGVERVDMDGAMLKANPGRLADEAASMSLFGDKRFIRVTGMGEESLEAVTLLLNAERAGNPVVAIAPSLRKTGKLVKLVESASNAAAAAFYVPEGADAVRLAAQIAREHGLRLGGGCAERLVAATGGDRAVIVREVEKLALYLDAAPERPADCGAEVFDAVGAVLDESAMGAAIEAVVGGDPVTAGVELAAIAEDNLAIPTLRQLAKRLIALADMRREVESGDAAAVVVKRHRVFWKEEAATIRALNRWNAAQLARAVERVRTAERAIVARGNAGAILAEAEGLAIARMGQRLG</sequence>
<dbReference type="GO" id="GO:0006261">
    <property type="term" value="P:DNA-templated DNA replication"/>
    <property type="evidence" value="ECO:0007669"/>
    <property type="project" value="TreeGrafter"/>
</dbReference>
<evidence type="ECO:0000313" key="8">
    <source>
        <dbReference type="EMBL" id="PCD04279.1"/>
    </source>
</evidence>
<dbReference type="InterPro" id="IPR005790">
    <property type="entry name" value="DNA_polIII_delta"/>
</dbReference>
<dbReference type="Proteomes" id="UP000218366">
    <property type="component" value="Unassembled WGS sequence"/>
</dbReference>
<evidence type="ECO:0000256" key="3">
    <source>
        <dbReference type="ARBA" id="ARBA00022695"/>
    </source>
</evidence>
<comment type="catalytic activity">
    <reaction evidence="7">
        <text>DNA(n) + a 2'-deoxyribonucleoside 5'-triphosphate = DNA(n+1) + diphosphate</text>
        <dbReference type="Rhea" id="RHEA:22508"/>
        <dbReference type="Rhea" id="RHEA-COMP:17339"/>
        <dbReference type="Rhea" id="RHEA-COMP:17340"/>
        <dbReference type="ChEBI" id="CHEBI:33019"/>
        <dbReference type="ChEBI" id="CHEBI:61560"/>
        <dbReference type="ChEBI" id="CHEBI:173112"/>
        <dbReference type="EC" id="2.7.7.7"/>
    </reaction>
</comment>
<dbReference type="RefSeq" id="WP_096342673.1">
    <property type="nucleotide sequence ID" value="NZ_NWMW01000001.1"/>
</dbReference>
<comment type="caution">
    <text evidence="8">The sequence shown here is derived from an EMBL/GenBank/DDBJ whole genome shotgun (WGS) entry which is preliminary data.</text>
</comment>
<dbReference type="OrthoDB" id="9804983at2"/>
<evidence type="ECO:0000256" key="1">
    <source>
        <dbReference type="ARBA" id="ARBA00012417"/>
    </source>
</evidence>
<proteinExistence type="inferred from homology"/>
<dbReference type="EC" id="2.7.7.7" evidence="1"/>
<evidence type="ECO:0000256" key="5">
    <source>
        <dbReference type="ARBA" id="ARBA00022932"/>
    </source>
</evidence>
<dbReference type="PANTHER" id="PTHR34388">
    <property type="entry name" value="DNA POLYMERASE III SUBUNIT DELTA"/>
    <property type="match status" value="1"/>
</dbReference>
<dbReference type="AlphaFoldDB" id="A0A2A4B914"/>
<dbReference type="GO" id="GO:0003677">
    <property type="term" value="F:DNA binding"/>
    <property type="evidence" value="ECO:0007669"/>
    <property type="project" value="InterPro"/>
</dbReference>
<evidence type="ECO:0000256" key="2">
    <source>
        <dbReference type="ARBA" id="ARBA00022679"/>
    </source>
</evidence>
<dbReference type="Gene3D" id="3.40.50.300">
    <property type="entry name" value="P-loop containing nucleotide triphosphate hydrolases"/>
    <property type="match status" value="1"/>
</dbReference>
<keyword evidence="4" id="KW-0235">DNA replication</keyword>
<keyword evidence="5" id="KW-0239">DNA-directed DNA polymerase</keyword>
<dbReference type="SUPFAM" id="SSF48019">
    <property type="entry name" value="post-AAA+ oligomerization domain-like"/>
    <property type="match status" value="1"/>
</dbReference>
<dbReference type="NCBIfam" id="TIGR01128">
    <property type="entry name" value="holA"/>
    <property type="match status" value="1"/>
</dbReference>
<keyword evidence="2" id="KW-0808">Transferase</keyword>
<dbReference type="PANTHER" id="PTHR34388:SF1">
    <property type="entry name" value="DNA POLYMERASE III SUBUNIT DELTA"/>
    <property type="match status" value="1"/>
</dbReference>
<dbReference type="GO" id="GO:0009360">
    <property type="term" value="C:DNA polymerase III complex"/>
    <property type="evidence" value="ECO:0007669"/>
    <property type="project" value="TreeGrafter"/>
</dbReference>
<reference evidence="8 9" key="1">
    <citation type="submission" date="2017-09" db="EMBL/GenBank/DDBJ databases">
        <title>Sphingomonas spermidinifaciens 9NM-10, whole genome shotgun sequence.</title>
        <authorList>
            <person name="Feng G."/>
            <person name="Zhu H."/>
        </authorList>
    </citation>
    <scope>NUCLEOTIDE SEQUENCE [LARGE SCALE GENOMIC DNA]</scope>
    <source>
        <strain evidence="8 9">9NM-10</strain>
    </source>
</reference>
<protein>
    <recommendedName>
        <fullName evidence="1">DNA-directed DNA polymerase</fullName>
        <ecNumber evidence="1">2.7.7.7</ecNumber>
    </recommendedName>
</protein>
<gene>
    <name evidence="8" type="ORF">COC42_08315</name>
</gene>
<dbReference type="EMBL" id="NWMW01000001">
    <property type="protein sequence ID" value="PCD04279.1"/>
    <property type="molecule type" value="Genomic_DNA"/>
</dbReference>
<accession>A0A2A4B914</accession>